<evidence type="ECO:0000313" key="1">
    <source>
        <dbReference type="EMBL" id="QJA44962.1"/>
    </source>
</evidence>
<organism evidence="1">
    <name type="scientific">viral metagenome</name>
    <dbReference type="NCBI Taxonomy" id="1070528"/>
    <lineage>
        <taxon>unclassified sequences</taxon>
        <taxon>metagenomes</taxon>
        <taxon>organismal metagenomes</taxon>
    </lineage>
</organism>
<evidence type="ECO:0000313" key="2">
    <source>
        <dbReference type="EMBL" id="QJH96114.1"/>
    </source>
</evidence>
<dbReference type="EMBL" id="MT143983">
    <property type="protein sequence ID" value="QJA44962.1"/>
    <property type="molecule type" value="Genomic_DNA"/>
</dbReference>
<sequence length="1726" mass="195078">MLTSLTDQMFGAEKKSLTDQLFAEKPKDLTDQMFKTETAPAPAPVTEAPTVKSITEELRSEELSNIPSRVFKELYGLDQATFESLKAEPIISEQFKQGVAESLRGYAELAKNPYEIVRGATEFVTALPGFALGIVGAGQRMLERMIAPFDLEDLYDAASSGMSDIMQYWSEKVTEPLLGKPTRASQMVGATAMAPALVIAQIGQELASWKRFEDSPNLRGLLKFGGDIGGLIALGRLYRGSGSEVTAEVENVVRKAAEHKIKQDATDQIPNDIIKSAQQKILDMEKNQLELRSKELMNKLSYDEAIREELSRKAEEVARIKQLKPESTIPWWLDDARKEAIRIKRKAKKGEVVPEEVKVKEPVEPLTDLDLQTGTRDPIELSTENSPFRETDTEATAAMRKIYAENKNVAGSPDLIIGKTINDVNSYLDGVEGIDINKIRNGISDFAVAAKDPANRMALLDYFEGNSGAVDNFVEMASEVASWARRAERGKKGGGDIQLNMMIPVDKIPEMVKDAIKEMKGLSSIAKIFGELWGEKGTGKFKDAVRIEDLYRNRKIFNKTGFWLGRDGMWRYEVDSSQARYHPSSNILNAYNLDISPIGKLGEMLDYPHLYSAVPGLRSTIVKFDKTLEVDGRYDPNTNMIILRKPGDKVTLFHEIQHKVNDLLGSRFRGTTLQSAEAAEKLGYLADRMTKALPDIRDYETRDFIRSLIKLFKEESLRDDPNMAILPWFYEDAIPLIKAKEGLHFANELSFPIRPSSMTVFSKYRRSPGEMEARVTEARMNMSAKERAKNPPWETLDEMLIVEGTVDITKSGFIDKPGTKLYSGLPLNEAAKQIIAGARKVAAYTSKARGMKAFKPMDAARALKEEFNRSFIDRSGNIRNELLDKLGNDGYEVIQKMYLSKGASSVAANNLKQMQKEVYSGLSKNEKRILDNLILADRMIDIGGYKTKFKFPEEIEPKNSIAYKEAFEYTEKLSPEQAETLRQRAGAYFEWMKKPLKDMLDSELISEQEFNDLSSHNYRRLKLVDIYDKRYQSKIGKKKRTVYDSGIEALSKGRDTDIFEPSSEIMALEVFNRAYGRILNNEANKALLDIARKDPENPFVRVKEAKGDKIPSGWNRIFLYEKGERKSIYLSPEMSKEWITNNPEMSYRMSQLIRFASGSAVLRTFATGINWGFAVANLPRDVMHTWFAARTFQDGEWSSIYSPHAPIFGLQIGRDLATVFIDAVLKKGRYQDYINEGGGMEFLVHQGRLLQRGRHIEGTLDKIQNFFGYFGETSEVMTRLAIRDRVIRKRAKEQGVSFEEARKNKDITREATFAARDYMDFGQGGGIAKALDNGIPYLSAAIQGTRGLFRSFKPGSGTALSSTYKLSQFAAVVTGLYIASQKMCPESSKALKGNIDNQNNLCIPLGDGFGFLDNEGQMRYVYIKIPLDPSQKFFKAFFEASTDKWLGNEVDVDNLVDTLKQFSPVGTASDILPPTASGAIGYSTNKDFWLNEDIWKKTEPFSFPKSGEEYTKDTPQAFIDLGAKTGLSPERTKYLVEELTTSGTLWSYLLGQGYDAAFGDLPKEKKEQHLAMILSKTPVFKRFIGATNPYSKYAKKIDQAQEDVVLKDFVQNRNFDILVDGYLYGEGVNRQDIIKEATKYSDKEVYDRLIDRLKFEEAIRELPEKSFWRRMKGLRMEAKAKIFADRLQSSNQKEEDQLWREYALVSRAKGIISPEFREEVRRQMIK</sequence>
<accession>A0A6H1ZBX3</accession>
<name>A0A6H1ZBX3_9ZZZZ</name>
<protein>
    <submittedName>
        <fullName evidence="1">Uncharacterized protein</fullName>
    </submittedName>
</protein>
<reference evidence="1" key="1">
    <citation type="submission" date="2020-03" db="EMBL/GenBank/DDBJ databases">
        <title>The deep terrestrial virosphere.</title>
        <authorList>
            <person name="Holmfeldt K."/>
            <person name="Nilsson E."/>
            <person name="Simone D."/>
            <person name="Lopez-Fernandez M."/>
            <person name="Wu X."/>
            <person name="de Brujin I."/>
            <person name="Lundin D."/>
            <person name="Andersson A."/>
            <person name="Bertilsson S."/>
            <person name="Dopson M."/>
        </authorList>
    </citation>
    <scope>NUCLEOTIDE SEQUENCE</scope>
    <source>
        <strain evidence="1">TM448A00170</strain>
        <strain evidence="2">TM448B00622</strain>
    </source>
</reference>
<gene>
    <name evidence="1" type="ORF">TM448A00170_0053</name>
    <name evidence="2" type="ORF">TM448B00622_0009</name>
</gene>
<proteinExistence type="predicted"/>
<dbReference type="EMBL" id="MT144640">
    <property type="protein sequence ID" value="QJH96114.1"/>
    <property type="molecule type" value="Genomic_DNA"/>
</dbReference>